<evidence type="ECO:0000259" key="4">
    <source>
        <dbReference type="PROSITE" id="PS50093"/>
    </source>
</evidence>
<dbReference type="SUPFAM" id="SSF49299">
    <property type="entry name" value="PKD domain"/>
    <property type="match status" value="1"/>
</dbReference>
<dbReference type="InterPro" id="IPR001791">
    <property type="entry name" value="Laminin_G"/>
</dbReference>
<proteinExistence type="predicted"/>
<dbReference type="SMART" id="SM00089">
    <property type="entry name" value="PKD"/>
    <property type="match status" value="1"/>
</dbReference>
<dbReference type="CDD" id="cd00146">
    <property type="entry name" value="PKD"/>
    <property type="match status" value="1"/>
</dbReference>
<dbReference type="Proteomes" id="UP001165124">
    <property type="component" value="Unassembled WGS sequence"/>
</dbReference>
<evidence type="ECO:0000256" key="3">
    <source>
        <dbReference type="SAM" id="SignalP"/>
    </source>
</evidence>
<dbReference type="PROSITE" id="PS50093">
    <property type="entry name" value="PKD"/>
    <property type="match status" value="1"/>
</dbReference>
<evidence type="ECO:0000256" key="2">
    <source>
        <dbReference type="ARBA" id="ARBA00023157"/>
    </source>
</evidence>
<organism evidence="5 6">
    <name type="scientific">Actinomadura rubrobrunea</name>
    <dbReference type="NCBI Taxonomy" id="115335"/>
    <lineage>
        <taxon>Bacteria</taxon>
        <taxon>Bacillati</taxon>
        <taxon>Actinomycetota</taxon>
        <taxon>Actinomycetes</taxon>
        <taxon>Streptosporangiales</taxon>
        <taxon>Thermomonosporaceae</taxon>
        <taxon>Actinomadura</taxon>
    </lineage>
</organism>
<dbReference type="InterPro" id="IPR035986">
    <property type="entry name" value="PKD_dom_sf"/>
</dbReference>
<keyword evidence="2" id="KW-1015">Disulfide bond</keyword>
<dbReference type="InterPro" id="IPR022409">
    <property type="entry name" value="PKD/Chitinase_dom"/>
</dbReference>
<accession>A0A9W6PRT9</accession>
<feature type="chain" id="PRO_5040898064" description="PKD domain-containing protein" evidence="3">
    <location>
        <begin position="29"/>
        <end position="1083"/>
    </location>
</feature>
<evidence type="ECO:0000256" key="1">
    <source>
        <dbReference type="ARBA" id="ARBA00022729"/>
    </source>
</evidence>
<dbReference type="SUPFAM" id="SSF50998">
    <property type="entry name" value="Quinoprotein alcohol dehydrogenase-like"/>
    <property type="match status" value="1"/>
</dbReference>
<name>A0A9W6PRT9_9ACTN</name>
<feature type="domain" description="PKD" evidence="4">
    <location>
        <begin position="786"/>
        <end position="872"/>
    </location>
</feature>
<keyword evidence="1 3" id="KW-0732">Signal</keyword>
<dbReference type="InterPro" id="IPR013783">
    <property type="entry name" value="Ig-like_fold"/>
</dbReference>
<sequence length="1083" mass="112452">MKCLVRGFTRRVAAVTAAGALAATSVQGVVAGPAAADTAPPAGTPATVSADPLPTWQVNGVVWSMTTVGNTVYATGNFTKARPPGTAEGSGQEVDARNIVAFDIRTGELVTSFRHSLNGQGLRIVASPDGRRVYVGGEFTEVDGQPRSRLAAFDTATGALVPDFAPTVSAKVRAIAATNSTVYFGGNFFNVNGKSRTRLAAVRASDGSLIDAWRPTADDDEVFAMAMAPGDTRVIIGGRFQKLNGATQVGIGAVDASTGATATWTSRPIPTRQDSRYSYVTDLFVSGDTVYGSANGEGWHWFDGRFAAKASNGDLVWLDNCYGATYGIFVQDQSVYSVSHAHDCSSLGAFPETNPTTWHRALAETSYPTGTDQAPPGSNSNYSGQPVPSLLHWFPTLAMGTFTGQYQAAWAVTGNSDYIAMGGEFPRVNGVPQQGLVRFALKDKAPNNTGPEQSELGTPQAVALPDGRIRVSWKTTWDMDNNNLTYEILRDGDSTPIGRVTKASTFWDMPSAAFVDAAPPSGAHTYKVRAKDPFGNAVTSAASNAVTAVSATPSAYAQTIAGDGPADHWRLGDGGSGPAYDHAGPYDLTLQSGVTRGQAGAVANDSDRAMRFNGTSTGTSSTPAVPTPGDFSVEAWVKTTSTSGGKIIGYGNRNSGNSTAYDRHLYMTNDGRVVFGAKPADSVKTVQSGAGLNDGRWHHVVGTLDASDGMRLYVDGQQVAADPTVKNGEKFSGYWRVGGDNLGSWPNRPTSNFLNATLDEVAVYPRALTAEQVAQHYGVGTGAVTPNKPPTAAFTAECEWMTCTFDATGSTDADGSITAYAWDFGDGKTGAGATVTHTYTSPGDHTVKLTVTDDDGATDETERTVTARSQTLASDGFERTVSGGFGTADIGGPWSGVGTVSGLSVGGGVGKMTLGAPGAAMGAYLNGVSAAGTDVTVKLSVDKEGTGNGVYFWVAGRRVAGAGDYRARVRLRPSGVVSLQISRTDAGNSETVIGAEQTVSGLTYTPGVPLRLRLRVTGTAPTTLSAKVWADGAAEPDWQVTGTDATSGLQTSGGVGLRSQLSGSATNAPVVLAVDDFTARAAE</sequence>
<dbReference type="Gene3D" id="2.60.40.10">
    <property type="entry name" value="Immunoglobulins"/>
    <property type="match status" value="1"/>
</dbReference>
<reference evidence="5" key="1">
    <citation type="submission" date="2023-02" db="EMBL/GenBank/DDBJ databases">
        <title>Actinomadura rubrobrunea NBRC 14622.</title>
        <authorList>
            <person name="Ichikawa N."/>
            <person name="Sato H."/>
            <person name="Tonouchi N."/>
        </authorList>
    </citation>
    <scope>NUCLEOTIDE SEQUENCE</scope>
    <source>
        <strain evidence="5">NBRC 14622</strain>
    </source>
</reference>
<dbReference type="EMBL" id="BSRZ01000001">
    <property type="protein sequence ID" value="GLW62066.1"/>
    <property type="molecule type" value="Genomic_DNA"/>
</dbReference>
<dbReference type="SUPFAM" id="SSF49899">
    <property type="entry name" value="Concanavalin A-like lectins/glucanases"/>
    <property type="match status" value="1"/>
</dbReference>
<dbReference type="InterPro" id="IPR006558">
    <property type="entry name" value="LamG-like"/>
</dbReference>
<dbReference type="InterPro" id="IPR011047">
    <property type="entry name" value="Quinoprotein_ADH-like_sf"/>
</dbReference>
<evidence type="ECO:0000313" key="6">
    <source>
        <dbReference type="Proteomes" id="UP001165124"/>
    </source>
</evidence>
<comment type="caution">
    <text evidence="5">The sequence shown here is derived from an EMBL/GenBank/DDBJ whole genome shotgun (WGS) entry which is preliminary data.</text>
</comment>
<protein>
    <recommendedName>
        <fullName evidence="4">PKD domain-containing protein</fullName>
    </recommendedName>
</protein>
<dbReference type="AlphaFoldDB" id="A0A9W6PRT9"/>
<dbReference type="GO" id="GO:0005975">
    <property type="term" value="P:carbohydrate metabolic process"/>
    <property type="evidence" value="ECO:0007669"/>
    <property type="project" value="UniProtKB-ARBA"/>
</dbReference>
<dbReference type="CDD" id="cd00110">
    <property type="entry name" value="LamG"/>
    <property type="match status" value="1"/>
</dbReference>
<feature type="signal peptide" evidence="3">
    <location>
        <begin position="1"/>
        <end position="28"/>
    </location>
</feature>
<dbReference type="InterPro" id="IPR013320">
    <property type="entry name" value="ConA-like_dom_sf"/>
</dbReference>
<evidence type="ECO:0000313" key="5">
    <source>
        <dbReference type="EMBL" id="GLW62066.1"/>
    </source>
</evidence>
<dbReference type="Pfam" id="PF18911">
    <property type="entry name" value="PKD_4"/>
    <property type="match status" value="1"/>
</dbReference>
<dbReference type="SMART" id="SM00560">
    <property type="entry name" value="LamGL"/>
    <property type="match status" value="1"/>
</dbReference>
<dbReference type="Gene3D" id="2.60.120.200">
    <property type="match status" value="1"/>
</dbReference>
<gene>
    <name evidence="5" type="ORF">Arub01_03100</name>
</gene>
<dbReference type="InterPro" id="IPR000601">
    <property type="entry name" value="PKD_dom"/>
</dbReference>
<dbReference type="Pfam" id="PF13385">
    <property type="entry name" value="Laminin_G_3"/>
    <property type="match status" value="1"/>
</dbReference>
<keyword evidence="6" id="KW-1185">Reference proteome</keyword>